<name>A0A937X2T0_9BACT</name>
<dbReference type="InterPro" id="IPR040807">
    <property type="entry name" value="DUF5522"/>
</dbReference>
<evidence type="ECO:0000313" key="3">
    <source>
        <dbReference type="Proteomes" id="UP000703893"/>
    </source>
</evidence>
<accession>A0A937X2T0</accession>
<gene>
    <name evidence="2" type="ORF">FJZ00_01290</name>
</gene>
<evidence type="ECO:0000256" key="1">
    <source>
        <dbReference type="SAM" id="MobiDB-lite"/>
    </source>
</evidence>
<dbReference type="AlphaFoldDB" id="A0A937X2T0"/>
<comment type="caution">
    <text evidence="2">The sequence shown here is derived from an EMBL/GenBank/DDBJ whole genome shotgun (WGS) entry which is preliminary data.</text>
</comment>
<sequence>MCGRRHRSRACLREFTRRSGPEPVGELIPGVHFYVENGRWVFTAAYHLDRGYCCGSGCRHCPYFPRHVEGNTAPAGNRAQDSPDTPR</sequence>
<evidence type="ECO:0000313" key="2">
    <source>
        <dbReference type="EMBL" id="MBM3273757.1"/>
    </source>
</evidence>
<organism evidence="2 3">
    <name type="scientific">Candidatus Tanganyikabacteria bacterium</name>
    <dbReference type="NCBI Taxonomy" id="2961651"/>
    <lineage>
        <taxon>Bacteria</taxon>
        <taxon>Bacillati</taxon>
        <taxon>Candidatus Sericytochromatia</taxon>
        <taxon>Candidatus Tanganyikabacteria</taxon>
    </lineage>
</organism>
<dbReference type="EMBL" id="VGJX01000042">
    <property type="protein sequence ID" value="MBM3273757.1"/>
    <property type="molecule type" value="Genomic_DNA"/>
</dbReference>
<dbReference type="Proteomes" id="UP000703893">
    <property type="component" value="Unassembled WGS sequence"/>
</dbReference>
<protein>
    <submittedName>
        <fullName evidence="2">Uncharacterized protein</fullName>
    </submittedName>
</protein>
<reference evidence="2 3" key="1">
    <citation type="submission" date="2019-03" db="EMBL/GenBank/DDBJ databases">
        <title>Lake Tanganyika Metagenome-Assembled Genomes (MAGs).</title>
        <authorList>
            <person name="Tran P."/>
        </authorList>
    </citation>
    <scope>NUCLEOTIDE SEQUENCE [LARGE SCALE GENOMIC DNA]</scope>
    <source>
        <strain evidence="2">K_DeepCast_65m_m2_236</strain>
    </source>
</reference>
<feature type="region of interest" description="Disordered" evidence="1">
    <location>
        <begin position="67"/>
        <end position="87"/>
    </location>
</feature>
<proteinExistence type="predicted"/>
<dbReference type="Pfam" id="PF17653">
    <property type="entry name" value="DUF5522"/>
    <property type="match status" value="1"/>
</dbReference>